<evidence type="ECO:0000259" key="19">
    <source>
        <dbReference type="PROSITE" id="PS50296"/>
    </source>
</evidence>
<dbReference type="Gene3D" id="3.30.40.10">
    <property type="entry name" value="Zinc/RING finger domain, C3HC4 (zinc finger)"/>
    <property type="match status" value="1"/>
</dbReference>
<dbReference type="GO" id="GO:0033503">
    <property type="term" value="C:HULC complex"/>
    <property type="evidence" value="ECO:0007669"/>
    <property type="project" value="TreeGrafter"/>
</dbReference>
<dbReference type="GO" id="GO:0008270">
    <property type="term" value="F:zinc ion binding"/>
    <property type="evidence" value="ECO:0007669"/>
    <property type="project" value="UniProtKB-KW"/>
</dbReference>
<dbReference type="InterPro" id="IPR001950">
    <property type="entry name" value="SUI1"/>
</dbReference>
<evidence type="ECO:0000313" key="21">
    <source>
        <dbReference type="Proteomes" id="UP000007797"/>
    </source>
</evidence>
<keyword evidence="12 15" id="KW-0175">Coiled coil</keyword>
<dbReference type="PANTHER" id="PTHR23163:SF0">
    <property type="entry name" value="E3 UBIQUITIN-PROTEIN LIGASE BRE1"/>
    <property type="match status" value="1"/>
</dbReference>
<dbReference type="GO" id="GO:0003743">
    <property type="term" value="F:translation initiation factor activity"/>
    <property type="evidence" value="ECO:0007669"/>
    <property type="project" value="InterPro"/>
</dbReference>
<keyword evidence="11 15" id="KW-0156">Chromatin regulator</keyword>
<dbReference type="InterPro" id="IPR001841">
    <property type="entry name" value="Znf_RING"/>
</dbReference>
<organism evidence="20 21">
    <name type="scientific">Cavenderia fasciculata</name>
    <name type="common">Slime mold</name>
    <name type="synonym">Dictyostelium fasciculatum</name>
    <dbReference type="NCBI Taxonomy" id="261658"/>
    <lineage>
        <taxon>Eukaryota</taxon>
        <taxon>Amoebozoa</taxon>
        <taxon>Evosea</taxon>
        <taxon>Eumycetozoa</taxon>
        <taxon>Dictyostelia</taxon>
        <taxon>Acytosteliales</taxon>
        <taxon>Cavenderiaceae</taxon>
        <taxon>Cavenderia</taxon>
    </lineage>
</organism>
<keyword evidence="8 14" id="KW-0863">Zinc-finger</keyword>
<feature type="region of interest" description="Disordered" evidence="17">
    <location>
        <begin position="132"/>
        <end position="199"/>
    </location>
</feature>
<evidence type="ECO:0000256" key="9">
    <source>
        <dbReference type="ARBA" id="ARBA00022786"/>
    </source>
</evidence>
<evidence type="ECO:0000256" key="15">
    <source>
        <dbReference type="RuleBase" id="RU365038"/>
    </source>
</evidence>
<keyword evidence="7 15" id="KW-0479">Metal-binding</keyword>
<feature type="compositionally biased region" description="Low complexity" evidence="17">
    <location>
        <begin position="183"/>
        <end position="199"/>
    </location>
</feature>
<evidence type="ECO:0000259" key="18">
    <source>
        <dbReference type="PROSITE" id="PS50089"/>
    </source>
</evidence>
<dbReference type="InterPro" id="IPR013083">
    <property type="entry name" value="Znf_RING/FYVE/PHD"/>
</dbReference>
<dbReference type="Pfam" id="PF13923">
    <property type="entry name" value="zf-C3HC4_2"/>
    <property type="match status" value="1"/>
</dbReference>
<feature type="region of interest" description="Disordered" evidence="17">
    <location>
        <begin position="263"/>
        <end position="308"/>
    </location>
</feature>
<evidence type="ECO:0000256" key="4">
    <source>
        <dbReference type="ARBA" id="ARBA00005422"/>
    </source>
</evidence>
<feature type="region of interest" description="Disordered" evidence="17">
    <location>
        <begin position="906"/>
        <end position="925"/>
    </location>
</feature>
<feature type="coiled-coil region" evidence="16">
    <location>
        <begin position="382"/>
        <end position="413"/>
    </location>
</feature>
<reference evidence="21" key="1">
    <citation type="journal article" date="2011" name="Genome Res.">
        <title>Phylogeny-wide analysis of social amoeba genomes highlights ancient origins for complex intercellular communication.</title>
        <authorList>
            <person name="Heidel A.J."/>
            <person name="Lawal H.M."/>
            <person name="Felder M."/>
            <person name="Schilde C."/>
            <person name="Helps N.R."/>
            <person name="Tunggal B."/>
            <person name="Rivero F."/>
            <person name="John U."/>
            <person name="Schleicher M."/>
            <person name="Eichinger L."/>
            <person name="Platzer M."/>
            <person name="Noegel A.A."/>
            <person name="Schaap P."/>
            <person name="Gloeckner G."/>
        </authorList>
    </citation>
    <scope>NUCLEOTIDE SEQUENCE [LARGE SCALE GENOMIC DNA]</scope>
    <source>
        <strain evidence="21">SH3</strain>
    </source>
</reference>
<dbReference type="GO" id="GO:0006325">
    <property type="term" value="P:chromatin organization"/>
    <property type="evidence" value="ECO:0007669"/>
    <property type="project" value="UniProtKB-KW"/>
</dbReference>
<dbReference type="PROSITE" id="PS50089">
    <property type="entry name" value="ZF_RING_2"/>
    <property type="match status" value="1"/>
</dbReference>
<dbReference type="EC" id="2.3.2.27" evidence="15"/>
<comment type="subcellular location">
    <subcellularLocation>
        <location evidence="2 15">Nucleus</location>
    </subcellularLocation>
</comment>
<dbReference type="AlphaFoldDB" id="F4PN39"/>
<keyword evidence="13 15" id="KW-0539">Nucleus</keyword>
<evidence type="ECO:0000256" key="1">
    <source>
        <dbReference type="ARBA" id="ARBA00000900"/>
    </source>
</evidence>
<dbReference type="InterPro" id="IPR036877">
    <property type="entry name" value="SUI1_dom_sf"/>
</dbReference>
<evidence type="ECO:0000256" key="6">
    <source>
        <dbReference type="ARBA" id="ARBA00022679"/>
    </source>
</evidence>
<evidence type="ECO:0000256" key="14">
    <source>
        <dbReference type="PROSITE-ProRule" id="PRU00175"/>
    </source>
</evidence>
<evidence type="ECO:0000256" key="3">
    <source>
        <dbReference type="ARBA" id="ARBA00004906"/>
    </source>
</evidence>
<feature type="coiled-coil region" evidence="16">
    <location>
        <begin position="530"/>
        <end position="776"/>
    </location>
</feature>
<dbReference type="GO" id="GO:0061630">
    <property type="term" value="F:ubiquitin protein ligase activity"/>
    <property type="evidence" value="ECO:0007669"/>
    <property type="project" value="UniProtKB-EC"/>
</dbReference>
<evidence type="ECO:0000256" key="2">
    <source>
        <dbReference type="ARBA" id="ARBA00004123"/>
    </source>
</evidence>
<dbReference type="InterPro" id="IPR017907">
    <property type="entry name" value="Znf_RING_CS"/>
</dbReference>
<dbReference type="SUPFAM" id="SSF57850">
    <property type="entry name" value="RING/U-box"/>
    <property type="match status" value="1"/>
</dbReference>
<dbReference type="GO" id="GO:0016567">
    <property type="term" value="P:protein ubiquitination"/>
    <property type="evidence" value="ECO:0007669"/>
    <property type="project" value="UniProtKB-UniRule"/>
</dbReference>
<keyword evidence="21" id="KW-1185">Reference proteome</keyword>
<feature type="domain" description="RING-type" evidence="18">
    <location>
        <begin position="939"/>
        <end position="977"/>
    </location>
</feature>
<feature type="compositionally biased region" description="Low complexity" evidence="17">
    <location>
        <begin position="267"/>
        <end position="306"/>
    </location>
</feature>
<evidence type="ECO:0000313" key="20">
    <source>
        <dbReference type="EMBL" id="EGG23729.1"/>
    </source>
</evidence>
<dbReference type="Proteomes" id="UP000007797">
    <property type="component" value="Unassembled WGS sequence"/>
</dbReference>
<evidence type="ECO:0000256" key="13">
    <source>
        <dbReference type="ARBA" id="ARBA00023242"/>
    </source>
</evidence>
<comment type="pathway">
    <text evidence="3 15">Protein modification; protein ubiquitination.</text>
</comment>
<keyword evidence="6 15" id="KW-0808">Transferase</keyword>
<name>F4PN39_CACFS</name>
<dbReference type="GO" id="GO:0005634">
    <property type="term" value="C:nucleus"/>
    <property type="evidence" value="ECO:0007669"/>
    <property type="project" value="UniProtKB-SubCell"/>
</dbReference>
<dbReference type="PROSITE" id="PS00518">
    <property type="entry name" value="ZF_RING_1"/>
    <property type="match status" value="1"/>
</dbReference>
<dbReference type="CDD" id="cd16499">
    <property type="entry name" value="RING-HC_Bre1-like"/>
    <property type="match status" value="1"/>
</dbReference>
<evidence type="ECO:0000256" key="16">
    <source>
        <dbReference type="SAM" id="Coils"/>
    </source>
</evidence>
<evidence type="ECO:0000256" key="10">
    <source>
        <dbReference type="ARBA" id="ARBA00022833"/>
    </source>
</evidence>
<dbReference type="EMBL" id="GL883008">
    <property type="protein sequence ID" value="EGG23729.1"/>
    <property type="molecule type" value="Genomic_DNA"/>
</dbReference>
<evidence type="ECO:0000256" key="5">
    <source>
        <dbReference type="ARBA" id="ARBA00005555"/>
    </source>
</evidence>
<feature type="compositionally biased region" description="Polar residues" evidence="17">
    <location>
        <begin position="160"/>
        <end position="182"/>
    </location>
</feature>
<dbReference type="InterPro" id="IPR013956">
    <property type="entry name" value="E3_ubiquit_lig_Bre1"/>
</dbReference>
<gene>
    <name evidence="20" type="primary">bre1</name>
    <name evidence="20" type="ORF">DFA_05863</name>
</gene>
<evidence type="ECO:0000256" key="8">
    <source>
        <dbReference type="ARBA" id="ARBA00022771"/>
    </source>
</evidence>
<evidence type="ECO:0000256" key="7">
    <source>
        <dbReference type="ARBA" id="ARBA00022723"/>
    </source>
</evidence>
<comment type="similarity">
    <text evidence="4">Belongs to the SUI1 family.</text>
</comment>
<feature type="compositionally biased region" description="Low complexity" evidence="17">
    <location>
        <begin position="913"/>
        <end position="924"/>
    </location>
</feature>
<accession>F4PN39</accession>
<dbReference type="OrthoDB" id="10266039at2759"/>
<evidence type="ECO:0000256" key="17">
    <source>
        <dbReference type="SAM" id="MobiDB-lite"/>
    </source>
</evidence>
<feature type="domain" description="SUI1" evidence="19">
    <location>
        <begin position="28"/>
        <end position="98"/>
    </location>
</feature>
<evidence type="ECO:0000256" key="11">
    <source>
        <dbReference type="ARBA" id="ARBA00022853"/>
    </source>
</evidence>
<protein>
    <recommendedName>
        <fullName evidence="15">E3 ubiquitin protein ligase</fullName>
        <ecNumber evidence="15">2.3.2.27</ecNumber>
    </recommendedName>
</protein>
<dbReference type="Pfam" id="PF01253">
    <property type="entry name" value="SUI1"/>
    <property type="match status" value="1"/>
</dbReference>
<dbReference type="KEGG" id="dfa:DFA_05863"/>
<proteinExistence type="inferred from homology"/>
<dbReference type="STRING" id="1054147.F4PN39"/>
<feature type="coiled-coil region" evidence="16">
    <location>
        <begin position="805"/>
        <end position="839"/>
    </location>
</feature>
<dbReference type="RefSeq" id="XP_004361580.1">
    <property type="nucleotide sequence ID" value="XM_004361523.1"/>
</dbReference>
<keyword evidence="9 15" id="KW-0833">Ubl conjugation pathway</keyword>
<comment type="catalytic activity">
    <reaction evidence="1 15">
        <text>S-ubiquitinyl-[E2 ubiquitin-conjugating enzyme]-L-cysteine + [acceptor protein]-L-lysine = [E2 ubiquitin-conjugating enzyme]-L-cysteine + N(6)-ubiquitinyl-[acceptor protein]-L-lysine.</text>
        <dbReference type="EC" id="2.3.2.27"/>
    </reaction>
</comment>
<sequence length="991" mass="114123">MTSIQNLTSADPFANDTNLGGDTSILYIHIRIFQRSGRKALTTIEGLPKGVDFKKILKFFKKEFCCNGSLLEDETIGTVVQLQGDHRKETAQFLIEELIFQQTKPTKYWIQDLKHHPTSIIVFNNTTYNHLHSTTLPPPSPPPSTTMDQTSDDKKRPSEDNGTPSGRPTKRALSSSDSPSTIALSGSSNALNASGPNAPDQNILLFQNRAMKIRVEEQKHEISDKEVKIRNMSSKLHTSEEIMSTLCRVWDQVSAKLDIDSPYHDLNNNNNNDSPSSTSNMNGTNTNNNNGTNNNSNNNNNNNNNGPIESSYGFLASFISEPSPLDDDYSLELSLQNRIKKTQSTFSKIVESVLKEHSLSNTVFRLLKSSKDITSNDYERLLKDENERLSKHNQILQNAYDKLQIQIKYLNDQTSHLADQSSSYQLTSEEFIDLQKQSDARLLEARKLREEKANLLKDLQQMQVEIRNIPEERIQHTMGYSILTKRMGFMTEELEQKSGLCAKLQADLIQLSNSRRQDLQNLETTEIMRRQTAERRINQLEAEATELKSEKEKLIEIIEHRNPNVPSQEYITESRMLLESKDQDIAKIKKEIETLKENIEKYKDYKQQIILAEEKANRQIEVKNLEIKEIMEKLRETTRLNEELKEKEKKLIEKEKELQLSVQLLKSSSSEQVDSQDLRISENKLKHRVEELEKEIGDIEESKKSHNEQLASVQEKHKETMRELEASLAQLRGNEESHRQESEALMGEIDSMGKEYEKMTEQNTRLMKQLSDKEDTHAHLMAENIKAQQAIRISRESQMASEDKALRIEEKLKQQNELLSKMDEKASQLQKQLLKVSDDFQACSFELEKFKRITRETAAHSQELKVQVDHLSLQNQEWHKKADESIFALERESDRAKRLEEDKQQLKKKLDKANANAPSSVSASKAEEELKNINQRLRCTVCNDRQKNYVIAKCFHVFCKECIYSNIDTRKRKCPICMGTFSGNDVHQVYI</sequence>
<dbReference type="CDD" id="cd11566">
    <property type="entry name" value="eIF1_SUI1"/>
    <property type="match status" value="1"/>
</dbReference>
<dbReference type="GeneID" id="14875201"/>
<dbReference type="SMART" id="SM00184">
    <property type="entry name" value="RING"/>
    <property type="match status" value="1"/>
</dbReference>
<dbReference type="PROSITE" id="PS50296">
    <property type="entry name" value="SUI1"/>
    <property type="match status" value="1"/>
</dbReference>
<dbReference type="OMA" id="YSNIDTR"/>
<dbReference type="SUPFAM" id="SSF55159">
    <property type="entry name" value="eIF1-like"/>
    <property type="match status" value="1"/>
</dbReference>
<dbReference type="Gene3D" id="3.30.780.10">
    <property type="entry name" value="SUI1-like domain"/>
    <property type="match status" value="1"/>
</dbReference>
<dbReference type="PANTHER" id="PTHR23163">
    <property type="entry name" value="RING FINGER PROTEIN-RELATED"/>
    <property type="match status" value="1"/>
</dbReference>
<dbReference type="UniPathway" id="UPA00143"/>
<keyword evidence="10 15" id="KW-0862">Zinc</keyword>
<comment type="similarity">
    <text evidence="5 15">Belongs to the BRE1 family.</text>
</comment>
<dbReference type="InterPro" id="IPR005874">
    <property type="entry name" value="SUI1_euk"/>
</dbReference>
<evidence type="ECO:0000256" key="12">
    <source>
        <dbReference type="ARBA" id="ARBA00023054"/>
    </source>
</evidence>